<dbReference type="Gene3D" id="4.10.280.10">
    <property type="entry name" value="Helix-loop-helix DNA-binding domain"/>
    <property type="match status" value="1"/>
</dbReference>
<dbReference type="WBParaSite" id="PSAMB.scaffold335size56070.g4896.t1">
    <property type="protein sequence ID" value="PSAMB.scaffold335size56070.g4896.t1"/>
    <property type="gene ID" value="PSAMB.scaffold335size56070.g4896"/>
</dbReference>
<keyword evidence="3" id="KW-0805">Transcription regulation</keyword>
<feature type="compositionally biased region" description="Acidic residues" evidence="7">
    <location>
        <begin position="9"/>
        <end position="18"/>
    </location>
</feature>
<dbReference type="InterPro" id="IPR050933">
    <property type="entry name" value="Circadian_TF"/>
</dbReference>
<dbReference type="Gene3D" id="3.30.450.20">
    <property type="entry name" value="PAS domain"/>
    <property type="match status" value="2"/>
</dbReference>
<dbReference type="AlphaFoldDB" id="A0A914W928"/>
<feature type="domain" description="BHLH" evidence="9">
    <location>
        <begin position="35"/>
        <end position="88"/>
    </location>
</feature>
<evidence type="ECO:0000259" key="8">
    <source>
        <dbReference type="PROSITE" id="PS50112"/>
    </source>
</evidence>
<dbReference type="GO" id="GO:0045944">
    <property type="term" value="P:positive regulation of transcription by RNA polymerase II"/>
    <property type="evidence" value="ECO:0007669"/>
    <property type="project" value="UniProtKB-ARBA"/>
</dbReference>
<dbReference type="Pfam" id="PF00989">
    <property type="entry name" value="PAS"/>
    <property type="match status" value="1"/>
</dbReference>
<evidence type="ECO:0000256" key="6">
    <source>
        <dbReference type="ARBA" id="ARBA00023242"/>
    </source>
</evidence>
<dbReference type="SMART" id="SM00091">
    <property type="entry name" value="PAS"/>
    <property type="match status" value="2"/>
</dbReference>
<evidence type="ECO:0000256" key="5">
    <source>
        <dbReference type="ARBA" id="ARBA00023163"/>
    </source>
</evidence>
<evidence type="ECO:0000256" key="2">
    <source>
        <dbReference type="ARBA" id="ARBA00022737"/>
    </source>
</evidence>
<dbReference type="Pfam" id="PF14598">
    <property type="entry name" value="PAS_11"/>
    <property type="match status" value="1"/>
</dbReference>
<feature type="domain" description="PAS" evidence="8">
    <location>
        <begin position="106"/>
        <end position="167"/>
    </location>
</feature>
<keyword evidence="4" id="KW-0238">DNA-binding</keyword>
<keyword evidence="5" id="KW-0804">Transcription</keyword>
<dbReference type="InterPro" id="IPR011598">
    <property type="entry name" value="bHLH_dom"/>
</dbReference>
<evidence type="ECO:0000256" key="7">
    <source>
        <dbReference type="SAM" id="MobiDB-lite"/>
    </source>
</evidence>
<dbReference type="GO" id="GO:0005667">
    <property type="term" value="C:transcription regulator complex"/>
    <property type="evidence" value="ECO:0007669"/>
    <property type="project" value="InterPro"/>
</dbReference>
<dbReference type="PROSITE" id="PS50888">
    <property type="entry name" value="BHLH"/>
    <property type="match status" value="1"/>
</dbReference>
<accession>A0A914W928</accession>
<organism evidence="10 11">
    <name type="scientific">Plectus sambesii</name>
    <dbReference type="NCBI Taxonomy" id="2011161"/>
    <lineage>
        <taxon>Eukaryota</taxon>
        <taxon>Metazoa</taxon>
        <taxon>Ecdysozoa</taxon>
        <taxon>Nematoda</taxon>
        <taxon>Chromadorea</taxon>
        <taxon>Plectida</taxon>
        <taxon>Plectina</taxon>
        <taxon>Plectoidea</taxon>
        <taxon>Plectidae</taxon>
        <taxon>Plectus</taxon>
    </lineage>
</organism>
<keyword evidence="6" id="KW-0539">Nucleus</keyword>
<feature type="domain" description="PAS" evidence="8">
    <location>
        <begin position="280"/>
        <end position="335"/>
    </location>
</feature>
<dbReference type="SUPFAM" id="SSF47459">
    <property type="entry name" value="HLH, helix-loop-helix DNA-binding domain"/>
    <property type="match status" value="1"/>
</dbReference>
<dbReference type="NCBIfam" id="TIGR00229">
    <property type="entry name" value="sensory_box"/>
    <property type="match status" value="1"/>
</dbReference>
<dbReference type="PANTHER" id="PTHR23042">
    <property type="entry name" value="CIRCADIAN PROTEIN CLOCK/ARNT/BMAL/PAS"/>
    <property type="match status" value="1"/>
</dbReference>
<feature type="region of interest" description="Disordered" evidence="7">
    <location>
        <begin position="1"/>
        <end position="45"/>
    </location>
</feature>
<dbReference type="GO" id="GO:0003700">
    <property type="term" value="F:DNA-binding transcription factor activity"/>
    <property type="evidence" value="ECO:0007669"/>
    <property type="project" value="InterPro"/>
</dbReference>
<keyword evidence="2" id="KW-0677">Repeat</keyword>
<sequence length="405" mass="45493">MSIFRDDHDESESEDDDDQCKRDDSMFHSPAPSHGRSSNHSEIEKRRRDKMNHFIGEMSALIPACTGMPKKLDKLTVLRLAVQHIKSIGSSESDGDDNHIPKCLPMTEAITLIEEAAPSFVVATRLDTGAITAVSDTVEMNTGWSVSNLLSRSWFDLLHPDDVAAFKVNVMTLSATWQNNGDGNDMVSSSTSDYMELNSSATGAKRFFQCRIKLNPTSVVAAEKRDNYTPVRCYGFIKTMARIKSQSEQYSESDEHSPSILCAVFSVVPSEAIADQSEFVVKLSIDGRIIQCNEAITRALGYFPQQVAGHSYYDLVHEGDLLTVSNIHKLALKSDNRQAEEHSGGYRLRTSKHSFLSFDSRWERFTNPWTGKHQFLVVRLDHMRLASILLFSELQDLALLFWTID</sequence>
<dbReference type="PROSITE" id="PS50112">
    <property type="entry name" value="PAS"/>
    <property type="match status" value="2"/>
</dbReference>
<dbReference type="CDD" id="cd00130">
    <property type="entry name" value="PAS"/>
    <property type="match status" value="2"/>
</dbReference>
<dbReference type="InterPro" id="IPR013767">
    <property type="entry name" value="PAS_fold"/>
</dbReference>
<name>A0A914W928_9BILA</name>
<protein>
    <submittedName>
        <fullName evidence="11">Uncharacterized protein</fullName>
    </submittedName>
</protein>
<dbReference type="PRINTS" id="PR00785">
    <property type="entry name" value="NCTRNSLOCATR"/>
</dbReference>
<dbReference type="CDD" id="cd11437">
    <property type="entry name" value="bHLH-PAS_ARNT_like"/>
    <property type="match status" value="1"/>
</dbReference>
<evidence type="ECO:0000313" key="11">
    <source>
        <dbReference type="WBParaSite" id="PSAMB.scaffold335size56070.g4896.t1"/>
    </source>
</evidence>
<dbReference type="InterPro" id="IPR036638">
    <property type="entry name" value="HLH_DNA-bd_sf"/>
</dbReference>
<dbReference type="GO" id="GO:0005634">
    <property type="term" value="C:nucleus"/>
    <property type="evidence" value="ECO:0007669"/>
    <property type="project" value="UniProtKB-SubCell"/>
</dbReference>
<keyword evidence="10" id="KW-1185">Reference proteome</keyword>
<dbReference type="Proteomes" id="UP000887566">
    <property type="component" value="Unplaced"/>
</dbReference>
<dbReference type="SUPFAM" id="SSF55785">
    <property type="entry name" value="PYP-like sensor domain (PAS domain)"/>
    <property type="match status" value="2"/>
</dbReference>
<dbReference type="GO" id="GO:0046983">
    <property type="term" value="F:protein dimerization activity"/>
    <property type="evidence" value="ECO:0007669"/>
    <property type="project" value="InterPro"/>
</dbReference>
<dbReference type="GO" id="GO:0005737">
    <property type="term" value="C:cytoplasm"/>
    <property type="evidence" value="ECO:0007669"/>
    <property type="project" value="InterPro"/>
</dbReference>
<evidence type="ECO:0000259" key="9">
    <source>
        <dbReference type="PROSITE" id="PS50888"/>
    </source>
</evidence>
<comment type="subcellular location">
    <subcellularLocation>
        <location evidence="1">Nucleus</location>
    </subcellularLocation>
</comment>
<evidence type="ECO:0000256" key="1">
    <source>
        <dbReference type="ARBA" id="ARBA00004123"/>
    </source>
</evidence>
<dbReference type="InterPro" id="IPR001067">
    <property type="entry name" value="Nuc_translocat"/>
</dbReference>
<proteinExistence type="predicted"/>
<dbReference type="InterPro" id="IPR035965">
    <property type="entry name" value="PAS-like_dom_sf"/>
</dbReference>
<dbReference type="SMART" id="SM00353">
    <property type="entry name" value="HLH"/>
    <property type="match status" value="1"/>
</dbReference>
<dbReference type="Pfam" id="PF00010">
    <property type="entry name" value="HLH"/>
    <property type="match status" value="1"/>
</dbReference>
<dbReference type="InterPro" id="IPR000014">
    <property type="entry name" value="PAS"/>
</dbReference>
<evidence type="ECO:0000256" key="3">
    <source>
        <dbReference type="ARBA" id="ARBA00023015"/>
    </source>
</evidence>
<evidence type="ECO:0000256" key="4">
    <source>
        <dbReference type="ARBA" id="ARBA00023125"/>
    </source>
</evidence>
<dbReference type="GO" id="GO:0003677">
    <property type="term" value="F:DNA binding"/>
    <property type="evidence" value="ECO:0007669"/>
    <property type="project" value="UniProtKB-KW"/>
</dbReference>
<reference evidence="11" key="1">
    <citation type="submission" date="2022-11" db="UniProtKB">
        <authorList>
            <consortium name="WormBaseParasite"/>
        </authorList>
    </citation>
    <scope>IDENTIFICATION</scope>
</reference>
<evidence type="ECO:0000313" key="10">
    <source>
        <dbReference type="Proteomes" id="UP000887566"/>
    </source>
</evidence>